<feature type="transmembrane region" description="Helical" evidence="6">
    <location>
        <begin position="399"/>
        <end position="418"/>
    </location>
</feature>
<feature type="transmembrane region" description="Helical" evidence="6">
    <location>
        <begin position="147"/>
        <end position="170"/>
    </location>
</feature>
<feature type="transmembrane region" description="Helical" evidence="6">
    <location>
        <begin position="526"/>
        <end position="542"/>
    </location>
</feature>
<evidence type="ECO:0000256" key="1">
    <source>
        <dbReference type="ARBA" id="ARBA00004141"/>
    </source>
</evidence>
<sequence length="587" mass="65463">MGKESDIFSITSKTSKTPTVIAGTTNPDRDYEKVKAFTKAEAKAANRAEREQTVAQAILQNKKAVFWSFIISMAIIMEGYDTALMPQFYGYPSFQKRYGEFFPDLGEWSLSGEWQAGLSNAQAVGLILGGFLNGWASSRFGYKRTMLAALLWINTTIFAVFFAPNIYVLLVGQFLCGMGWGVFATTGPAYASEVCPLALRGYLTVYNNLCWAIGQLLANGVLKALVNDTSQWSYRIPFAVQWVWPLPLFILVCFSPESPWWLAKNERYADAAISLHKLSSRPESEVQNTLSQIVFTIRLEKARIAQRAAAAAATAAATAAAQQNDSRPQARLARWRSRRAELQSGTRYWDCFKGTDRRRTEICCVAFAGQMLSGAQFAYGPSYFFQQAGMSTDDAYKVAVASPALAFVGTVTSWLLLTYFGRRTIYLYGIFSLTITLFLIGLVSVVSASEAAIWIQAALCLVWQLFYSLTLGPITYSIISETSAIHLRAKTVVLSRNTYNLVTILSLVIEPYMINPTELDLKGKTAFFWAGTAALTSAWAWFRLPEVKGRTYEELDILFAKRIPARKFKGAEVQVYEDSEFNIFLDD</sequence>
<comment type="caution">
    <text evidence="8">The sequence shown here is derived from an EMBL/GenBank/DDBJ whole genome shotgun (WGS) entry which is preliminary data.</text>
</comment>
<feature type="transmembrane region" description="Helical" evidence="6">
    <location>
        <begin position="114"/>
        <end position="135"/>
    </location>
</feature>
<proteinExistence type="inferred from homology"/>
<dbReference type="InterPro" id="IPR005828">
    <property type="entry name" value="MFS_sugar_transport-like"/>
</dbReference>
<dbReference type="InterPro" id="IPR050360">
    <property type="entry name" value="MFS_Sugar_Transporters"/>
</dbReference>
<evidence type="ECO:0000256" key="6">
    <source>
        <dbReference type="SAM" id="Phobius"/>
    </source>
</evidence>
<dbReference type="Pfam" id="PF00083">
    <property type="entry name" value="Sugar_tr"/>
    <property type="match status" value="1"/>
</dbReference>
<accession>A0A9W9CVA2</accession>
<feature type="domain" description="Major facilitator superfamily (MFS) profile" evidence="7">
    <location>
        <begin position="67"/>
        <end position="548"/>
    </location>
</feature>
<dbReference type="GO" id="GO:0016020">
    <property type="term" value="C:membrane"/>
    <property type="evidence" value="ECO:0007669"/>
    <property type="project" value="UniProtKB-SubCell"/>
</dbReference>
<reference evidence="8" key="1">
    <citation type="submission" date="2022-10" db="EMBL/GenBank/DDBJ databases">
        <title>Tapping the CABI collections for fungal endophytes: first genome assemblies for Collariella, Neodidymelliopsis, Ascochyta clinopodiicola, Didymella pomorum, Didymosphaeria variabile, Neocosmospora piperis and Neocucurbitaria cava.</title>
        <authorList>
            <person name="Hill R."/>
        </authorList>
    </citation>
    <scope>NUCLEOTIDE SEQUENCE</scope>
    <source>
        <strain evidence="8">IMI 355082</strain>
    </source>
</reference>
<dbReference type="InterPro" id="IPR005829">
    <property type="entry name" value="Sugar_transporter_CS"/>
</dbReference>
<dbReference type="SUPFAM" id="SSF103473">
    <property type="entry name" value="MFS general substrate transporter"/>
    <property type="match status" value="1"/>
</dbReference>
<feature type="transmembrane region" description="Helical" evidence="6">
    <location>
        <begin position="497"/>
        <end position="514"/>
    </location>
</feature>
<evidence type="ECO:0000259" key="7">
    <source>
        <dbReference type="PROSITE" id="PS50850"/>
    </source>
</evidence>
<feature type="transmembrane region" description="Helical" evidence="6">
    <location>
        <begin position="64"/>
        <end position="80"/>
    </location>
</feature>
<name>A0A9W9CVA2_9PEZI</name>
<evidence type="ECO:0000256" key="5">
    <source>
        <dbReference type="ARBA" id="ARBA00023136"/>
    </source>
</evidence>
<keyword evidence="9" id="KW-1185">Reference proteome</keyword>
<comment type="similarity">
    <text evidence="2">Belongs to the major facilitator superfamily. Sugar transporter (TC 2.A.1.1) family.</text>
</comment>
<dbReference type="AlphaFoldDB" id="A0A9W9CVA2"/>
<evidence type="ECO:0000256" key="3">
    <source>
        <dbReference type="ARBA" id="ARBA00022692"/>
    </source>
</evidence>
<dbReference type="PROSITE" id="PS00217">
    <property type="entry name" value="SUGAR_TRANSPORT_2"/>
    <property type="match status" value="1"/>
</dbReference>
<protein>
    <recommendedName>
        <fullName evidence="7">Major facilitator superfamily (MFS) profile domain-containing protein</fullName>
    </recommendedName>
</protein>
<dbReference type="Proteomes" id="UP001140453">
    <property type="component" value="Unassembled WGS sequence"/>
</dbReference>
<dbReference type="InterPro" id="IPR020846">
    <property type="entry name" value="MFS_dom"/>
</dbReference>
<gene>
    <name evidence="8" type="ORF">N0V93_006099</name>
</gene>
<feature type="transmembrane region" description="Helical" evidence="6">
    <location>
        <begin position="453"/>
        <end position="476"/>
    </location>
</feature>
<comment type="subcellular location">
    <subcellularLocation>
        <location evidence="1">Membrane</location>
        <topology evidence="1">Multi-pass membrane protein</topology>
    </subcellularLocation>
</comment>
<evidence type="ECO:0000313" key="9">
    <source>
        <dbReference type="Proteomes" id="UP001140453"/>
    </source>
</evidence>
<feature type="transmembrane region" description="Helical" evidence="6">
    <location>
        <begin position="232"/>
        <end position="254"/>
    </location>
</feature>
<feature type="transmembrane region" description="Helical" evidence="6">
    <location>
        <begin position="425"/>
        <end position="447"/>
    </location>
</feature>
<dbReference type="PANTHER" id="PTHR48022:SF5">
    <property type="entry name" value="ALPHA-GLUCOSIDES PERMEASE MPH2-RELATED"/>
    <property type="match status" value="1"/>
</dbReference>
<dbReference type="InterPro" id="IPR036259">
    <property type="entry name" value="MFS_trans_sf"/>
</dbReference>
<feature type="transmembrane region" description="Helical" evidence="6">
    <location>
        <begin position="362"/>
        <end position="379"/>
    </location>
</feature>
<evidence type="ECO:0000256" key="4">
    <source>
        <dbReference type="ARBA" id="ARBA00022989"/>
    </source>
</evidence>
<evidence type="ECO:0000313" key="8">
    <source>
        <dbReference type="EMBL" id="KAJ4388640.1"/>
    </source>
</evidence>
<dbReference type="PANTHER" id="PTHR48022">
    <property type="entry name" value="PLASTIDIC GLUCOSE TRANSPORTER 4"/>
    <property type="match status" value="1"/>
</dbReference>
<dbReference type="OrthoDB" id="6612291at2759"/>
<dbReference type="GO" id="GO:0005351">
    <property type="term" value="F:carbohydrate:proton symporter activity"/>
    <property type="evidence" value="ECO:0007669"/>
    <property type="project" value="TreeGrafter"/>
</dbReference>
<keyword evidence="4 6" id="KW-1133">Transmembrane helix</keyword>
<dbReference type="PROSITE" id="PS50850">
    <property type="entry name" value="MFS"/>
    <property type="match status" value="1"/>
</dbReference>
<keyword evidence="3 6" id="KW-0812">Transmembrane</keyword>
<dbReference type="EMBL" id="JAPEVB010000004">
    <property type="protein sequence ID" value="KAJ4388640.1"/>
    <property type="molecule type" value="Genomic_DNA"/>
</dbReference>
<organism evidence="8 9">
    <name type="scientific">Gnomoniopsis smithogilvyi</name>
    <dbReference type="NCBI Taxonomy" id="1191159"/>
    <lineage>
        <taxon>Eukaryota</taxon>
        <taxon>Fungi</taxon>
        <taxon>Dikarya</taxon>
        <taxon>Ascomycota</taxon>
        <taxon>Pezizomycotina</taxon>
        <taxon>Sordariomycetes</taxon>
        <taxon>Sordariomycetidae</taxon>
        <taxon>Diaporthales</taxon>
        <taxon>Gnomoniaceae</taxon>
        <taxon>Gnomoniopsis</taxon>
    </lineage>
</organism>
<dbReference type="Gene3D" id="1.20.1250.20">
    <property type="entry name" value="MFS general substrate transporter like domains"/>
    <property type="match status" value="1"/>
</dbReference>
<keyword evidence="5 6" id="KW-0472">Membrane</keyword>
<evidence type="ECO:0000256" key="2">
    <source>
        <dbReference type="ARBA" id="ARBA00010992"/>
    </source>
</evidence>